<sequence>MEEEGRTTPDWLDSAHRTTPETVLSTVRGWCGEHMNAHRDSKEEQSFLADVCLWHISHPQHKKVGAVEDKNEVSSTGLQCSRRLSAYTNFWIYWEFATAPLDHRVATHYYAYSLQQGERKGSSELNDLTNHLQCKYDINHFVD</sequence>
<evidence type="ECO:0000313" key="2">
    <source>
        <dbReference type="Proteomes" id="UP000266841"/>
    </source>
</evidence>
<comment type="caution">
    <text evidence="1">The sequence shown here is derived from an EMBL/GenBank/DDBJ whole genome shotgun (WGS) entry which is preliminary data.</text>
</comment>
<evidence type="ECO:0000313" key="1">
    <source>
        <dbReference type="EMBL" id="EJK59923.1"/>
    </source>
</evidence>
<proteinExistence type="predicted"/>
<protein>
    <submittedName>
        <fullName evidence="1">Uncharacterized protein</fullName>
    </submittedName>
</protein>
<reference evidence="1 2" key="1">
    <citation type="journal article" date="2012" name="Genome Biol.">
        <title>Genome and low-iron response of an oceanic diatom adapted to chronic iron limitation.</title>
        <authorList>
            <person name="Lommer M."/>
            <person name="Specht M."/>
            <person name="Roy A.S."/>
            <person name="Kraemer L."/>
            <person name="Andreson R."/>
            <person name="Gutowska M.A."/>
            <person name="Wolf J."/>
            <person name="Bergner S.V."/>
            <person name="Schilhabel M.B."/>
            <person name="Klostermeier U.C."/>
            <person name="Beiko R.G."/>
            <person name="Rosenstiel P."/>
            <person name="Hippler M."/>
            <person name="Laroche J."/>
        </authorList>
    </citation>
    <scope>NUCLEOTIDE SEQUENCE [LARGE SCALE GENOMIC DNA]</scope>
    <source>
        <strain evidence="1 2">CCMP1005</strain>
    </source>
</reference>
<dbReference type="EMBL" id="AGNL01022009">
    <property type="protein sequence ID" value="EJK59923.1"/>
    <property type="molecule type" value="Genomic_DNA"/>
</dbReference>
<dbReference type="AlphaFoldDB" id="K0S1G6"/>
<organism evidence="1 2">
    <name type="scientific">Thalassiosira oceanica</name>
    <name type="common">Marine diatom</name>
    <dbReference type="NCBI Taxonomy" id="159749"/>
    <lineage>
        <taxon>Eukaryota</taxon>
        <taxon>Sar</taxon>
        <taxon>Stramenopiles</taxon>
        <taxon>Ochrophyta</taxon>
        <taxon>Bacillariophyta</taxon>
        <taxon>Coscinodiscophyceae</taxon>
        <taxon>Thalassiosirophycidae</taxon>
        <taxon>Thalassiosirales</taxon>
        <taxon>Thalassiosiraceae</taxon>
        <taxon>Thalassiosira</taxon>
    </lineage>
</organism>
<gene>
    <name evidence="1" type="ORF">THAOC_19806</name>
</gene>
<keyword evidence="2" id="KW-1185">Reference proteome</keyword>
<dbReference type="Proteomes" id="UP000266841">
    <property type="component" value="Unassembled WGS sequence"/>
</dbReference>
<accession>K0S1G6</accession>
<name>K0S1G6_THAOC</name>